<organism evidence="1 2">
    <name type="scientific">Deinococcus proteolyticus (strain ATCC 35074 / DSM 20540 / JCM 6276 / NBRC 101906 / NCIMB 13154 / VKM Ac-1939 / CCM 2703 / MRP)</name>
    <dbReference type="NCBI Taxonomy" id="693977"/>
    <lineage>
        <taxon>Bacteria</taxon>
        <taxon>Thermotogati</taxon>
        <taxon>Deinococcota</taxon>
        <taxon>Deinococci</taxon>
        <taxon>Deinococcales</taxon>
        <taxon>Deinococcaceae</taxon>
        <taxon>Deinococcus</taxon>
    </lineage>
</organism>
<evidence type="ECO:0000313" key="1">
    <source>
        <dbReference type="EMBL" id="ADY26773.1"/>
    </source>
</evidence>
<dbReference type="KEGG" id="dpt:Deipr_1635"/>
<gene>
    <name evidence="1" type="ordered locus">Deipr_1635</name>
</gene>
<dbReference type="AlphaFoldDB" id="F0RKR1"/>
<keyword evidence="2" id="KW-1185">Reference proteome</keyword>
<protein>
    <submittedName>
        <fullName evidence="1">Uncharacterized protein</fullName>
    </submittedName>
</protein>
<dbReference type="STRING" id="693977.Deipr_1635"/>
<dbReference type="RefSeq" id="WP_013615381.1">
    <property type="nucleotide sequence ID" value="NC_015161.1"/>
</dbReference>
<dbReference type="EMBL" id="CP002536">
    <property type="protein sequence ID" value="ADY26773.1"/>
    <property type="molecule type" value="Genomic_DNA"/>
</dbReference>
<proteinExistence type="predicted"/>
<accession>F0RKR1</accession>
<sequence length="95" mass="10511">MTGRPDMSSPHYDDVVERLGHRWRRLDTLPRLLAEGWRRDLSEGGVVSALLTPAGWSVAAPVYEIIAGSYLGDVGLYVPEVQYAEALDVLGIEEE</sequence>
<reference evidence="2" key="1">
    <citation type="submission" date="2011-02" db="EMBL/GenBank/DDBJ databases">
        <title>The complete sequence of chromosome of Deinococcus proteolyticus DSM 20540.</title>
        <authorList>
            <consortium name="US DOE Joint Genome Institute (JGI-PGF)"/>
            <person name="Lucas S."/>
            <person name="Copeland A."/>
            <person name="Lapidus A."/>
            <person name="Bruce D."/>
            <person name="Goodwin L."/>
            <person name="Pitluck S."/>
            <person name="Kyrpides N."/>
            <person name="Mavromatis K."/>
            <person name="Pagani I."/>
            <person name="Ivanova N."/>
            <person name="Ovchinnikova G."/>
            <person name="Zeytun A."/>
            <person name="Detter J.C."/>
            <person name="Han C."/>
            <person name="Land M."/>
            <person name="Hauser L."/>
            <person name="Markowitz V."/>
            <person name="Cheng J.-F."/>
            <person name="Hugenholtz P."/>
            <person name="Woyke T."/>
            <person name="Wu D."/>
            <person name="Pukall R."/>
            <person name="Steenblock K."/>
            <person name="Brambilla E."/>
            <person name="Klenk H.-P."/>
            <person name="Eisen J.A."/>
        </authorList>
    </citation>
    <scope>NUCLEOTIDE SEQUENCE [LARGE SCALE GENOMIC DNA]</scope>
    <source>
        <strain evidence="2">ATCC 35074 / DSM 20540 / JCM 6276 / NBRC 101906 / NCIMB 13154 / VKM Ac-1939 / CCM 2703 / MRP</strain>
    </source>
</reference>
<reference evidence="1 2" key="2">
    <citation type="journal article" date="2012" name="Stand. Genomic Sci.">
        <title>Complete genome sequence of the orange-red pigmented, radioresistant Deinococcus proteolyticus type strain (MRP(T)).</title>
        <authorList>
            <person name="Copeland A."/>
            <person name="Zeytun A."/>
            <person name="Yassawong M."/>
            <person name="Nolan M."/>
            <person name="Lucas S."/>
            <person name="Hammon N."/>
            <person name="Deshpande S."/>
            <person name="Cheng J.F."/>
            <person name="Han C."/>
            <person name="Tapia R."/>
            <person name="Goodwin L.A."/>
            <person name="Pitluck S."/>
            <person name="Mavromatis K."/>
            <person name="Liolios K."/>
            <person name="Pagani I."/>
            <person name="Ivanova N."/>
            <person name="Mikhailova N."/>
            <person name="Pati A."/>
            <person name="Chen A."/>
            <person name="Palaniappan K."/>
            <person name="Land M."/>
            <person name="Hauser L."/>
            <person name="Jeffries C.D."/>
            <person name="Brambilla E.M."/>
            <person name="Rohde M."/>
            <person name="Sikorski J."/>
            <person name="Pukall R."/>
            <person name="Goker M."/>
            <person name="Detter J.C."/>
            <person name="Woyke T."/>
            <person name="Bristow J."/>
            <person name="Eisen J.A."/>
            <person name="Markowitz V."/>
            <person name="Hugenholtz P."/>
            <person name="Kyrpides N.C."/>
            <person name="Klenk H.P."/>
            <person name="Lapidus A."/>
        </authorList>
    </citation>
    <scope>NUCLEOTIDE SEQUENCE [LARGE SCALE GENOMIC DNA]</scope>
    <source>
        <strain evidence="2">ATCC 35074 / DSM 20540 / JCM 6276 / NBRC 101906 / NCIMB 13154 / VKM Ac-1939 / CCM 2703 / MRP</strain>
    </source>
</reference>
<dbReference type="HOGENOM" id="CLU_2368190_0_0_0"/>
<evidence type="ECO:0000313" key="2">
    <source>
        <dbReference type="Proteomes" id="UP000007718"/>
    </source>
</evidence>
<name>F0RKR1_DEIPM</name>
<dbReference type="Proteomes" id="UP000007718">
    <property type="component" value="Chromosome"/>
</dbReference>